<dbReference type="InterPro" id="IPR036249">
    <property type="entry name" value="Thioredoxin-like_sf"/>
</dbReference>
<evidence type="ECO:0000313" key="3">
    <source>
        <dbReference type="Proteomes" id="UP000283269"/>
    </source>
</evidence>
<dbReference type="EMBL" id="NHYD01003740">
    <property type="protein sequence ID" value="PPQ73794.1"/>
    <property type="molecule type" value="Genomic_DNA"/>
</dbReference>
<reference evidence="2 3" key="1">
    <citation type="journal article" date="2018" name="Evol. Lett.">
        <title>Horizontal gene cluster transfer increased hallucinogenic mushroom diversity.</title>
        <authorList>
            <person name="Reynolds H.T."/>
            <person name="Vijayakumar V."/>
            <person name="Gluck-Thaler E."/>
            <person name="Korotkin H.B."/>
            <person name="Matheny P.B."/>
            <person name="Slot J.C."/>
        </authorList>
    </citation>
    <scope>NUCLEOTIDE SEQUENCE [LARGE SCALE GENOMIC DNA]</scope>
    <source>
        <strain evidence="2 3">2631</strain>
    </source>
</reference>
<protein>
    <recommendedName>
        <fullName evidence="1">GST N-terminal domain-containing protein</fullName>
    </recommendedName>
</protein>
<dbReference type="SUPFAM" id="SSF52833">
    <property type="entry name" value="Thioredoxin-like"/>
    <property type="match status" value="1"/>
</dbReference>
<dbReference type="AlphaFoldDB" id="A0A409W5K6"/>
<comment type="caution">
    <text evidence="2">The sequence shown here is derived from an EMBL/GenBank/DDBJ whole genome shotgun (WGS) entry which is preliminary data.</text>
</comment>
<dbReference type="Proteomes" id="UP000283269">
    <property type="component" value="Unassembled WGS sequence"/>
</dbReference>
<dbReference type="Gene3D" id="3.40.30.10">
    <property type="entry name" value="Glutaredoxin"/>
    <property type="match status" value="1"/>
</dbReference>
<dbReference type="Pfam" id="PF13417">
    <property type="entry name" value="GST_N_3"/>
    <property type="match status" value="1"/>
</dbReference>
<dbReference type="STRING" id="93625.A0A409W5K6"/>
<evidence type="ECO:0000259" key="1">
    <source>
        <dbReference type="Pfam" id="PF13417"/>
    </source>
</evidence>
<sequence length="113" mass="12352">MPESKKSTNPGSDSGRVYHTACTGAALATAQAHEREEDITLFGSCFCPFVQRVWVAFEVLGVPYKYEDEEAIKEEALTRKLAALQKMMTVDTLGLVAGGTRAKDKAKAKNRGR</sequence>
<evidence type="ECO:0000313" key="2">
    <source>
        <dbReference type="EMBL" id="PPQ73794.1"/>
    </source>
</evidence>
<gene>
    <name evidence="2" type="ORF">CVT25_013630</name>
</gene>
<dbReference type="InterPro" id="IPR004045">
    <property type="entry name" value="Glutathione_S-Trfase_N"/>
</dbReference>
<accession>A0A409W5K6</accession>
<name>A0A409W5K6_PSICY</name>
<dbReference type="OrthoDB" id="4951845at2759"/>
<dbReference type="InParanoid" id="A0A409W5K6"/>
<feature type="domain" description="GST N-terminal" evidence="1">
    <location>
        <begin position="41"/>
        <end position="68"/>
    </location>
</feature>
<proteinExistence type="predicted"/>
<keyword evidence="3" id="KW-1185">Reference proteome</keyword>
<organism evidence="2 3">
    <name type="scientific">Psilocybe cyanescens</name>
    <dbReference type="NCBI Taxonomy" id="93625"/>
    <lineage>
        <taxon>Eukaryota</taxon>
        <taxon>Fungi</taxon>
        <taxon>Dikarya</taxon>
        <taxon>Basidiomycota</taxon>
        <taxon>Agaricomycotina</taxon>
        <taxon>Agaricomycetes</taxon>
        <taxon>Agaricomycetidae</taxon>
        <taxon>Agaricales</taxon>
        <taxon>Agaricineae</taxon>
        <taxon>Strophariaceae</taxon>
        <taxon>Psilocybe</taxon>
    </lineage>
</organism>
<dbReference type="CDD" id="cd00570">
    <property type="entry name" value="GST_N_family"/>
    <property type="match status" value="1"/>
</dbReference>